<dbReference type="Pfam" id="PF18143">
    <property type="entry name" value="HAD_SAK_2"/>
    <property type="match status" value="1"/>
</dbReference>
<evidence type="ECO:0008006" key="4">
    <source>
        <dbReference type="Google" id="ProtNLM"/>
    </source>
</evidence>
<evidence type="ECO:0000313" key="2">
    <source>
        <dbReference type="EMBL" id="CAE8733923.1"/>
    </source>
</evidence>
<dbReference type="AlphaFoldDB" id="A0A813LH56"/>
<organism evidence="2 3">
    <name type="scientific">Polarella glacialis</name>
    <name type="common">Dinoflagellate</name>
    <dbReference type="NCBI Taxonomy" id="89957"/>
    <lineage>
        <taxon>Eukaryota</taxon>
        <taxon>Sar</taxon>
        <taxon>Alveolata</taxon>
        <taxon>Dinophyceae</taxon>
        <taxon>Suessiales</taxon>
        <taxon>Suessiaceae</taxon>
        <taxon>Polarella</taxon>
    </lineage>
</organism>
<accession>A0A813LH56</accession>
<feature type="region of interest" description="Disordered" evidence="1">
    <location>
        <begin position="1"/>
        <end position="23"/>
    </location>
</feature>
<dbReference type="EMBL" id="CAJNNW010036394">
    <property type="protein sequence ID" value="CAE8733923.1"/>
    <property type="molecule type" value="Genomic_DNA"/>
</dbReference>
<evidence type="ECO:0000313" key="3">
    <source>
        <dbReference type="Proteomes" id="UP000626109"/>
    </source>
</evidence>
<comment type="caution">
    <text evidence="2">The sequence shown here is derived from an EMBL/GenBank/DDBJ whole genome shotgun (WGS) entry which is preliminary data.</text>
</comment>
<proteinExistence type="predicted"/>
<dbReference type="Proteomes" id="UP000626109">
    <property type="component" value="Unassembled WGS sequence"/>
</dbReference>
<reference evidence="2" key="1">
    <citation type="submission" date="2021-02" db="EMBL/GenBank/DDBJ databases">
        <authorList>
            <person name="Dougan E. K."/>
            <person name="Rhodes N."/>
            <person name="Thang M."/>
            <person name="Chan C."/>
        </authorList>
    </citation>
    <scope>NUCLEOTIDE SEQUENCE</scope>
</reference>
<protein>
    <recommendedName>
        <fullName evidence="4">Protein-serine/threonine phosphatase</fullName>
    </recommendedName>
</protein>
<evidence type="ECO:0000256" key="1">
    <source>
        <dbReference type="SAM" id="MobiDB-lite"/>
    </source>
</evidence>
<name>A0A813LH56_POLGL</name>
<sequence length="182" mass="19489">MGSDVPEAPCLKSSGEGKTPVREESARDLFGVPEHPTAIVFLDVDGVLHSVEAHPEAFLGHQQLLLLKRILEATGARIVLSTTWRRDPAHLQQVLDALDGVGIERPIGATPDLWRAGRASEISAWLAANASLVAGQWVSLDDLPLEEELPSQHVVTLDGLLGLTAEKVSEAIAKLSARESNS</sequence>
<gene>
    <name evidence="2" type="ORF">PGLA2088_LOCUS47061</name>
</gene>